<reference evidence="2" key="1">
    <citation type="submission" date="2020-05" db="EMBL/GenBank/DDBJ databases">
        <title>Mycena genomes resolve the evolution of fungal bioluminescence.</title>
        <authorList>
            <person name="Tsai I.J."/>
        </authorList>
    </citation>
    <scope>NUCLEOTIDE SEQUENCE</scope>
    <source>
        <strain evidence="2">160909Yilan</strain>
    </source>
</reference>
<feature type="compositionally biased region" description="Basic and acidic residues" evidence="1">
    <location>
        <begin position="200"/>
        <end position="211"/>
    </location>
</feature>
<feature type="compositionally biased region" description="Basic residues" evidence="1">
    <location>
        <begin position="161"/>
        <end position="172"/>
    </location>
</feature>
<sequence>MPIGKIGGASSAFLGAYLALREQGGLKPPLEQTRPLLLPNTLAALICRIVHSHKKNITLLSDVFGVNHTAIRSAILNDYVNPDDKEQDYACAGPEFKTAYPPKVYKALRQGRLENGQPVLKSRQVTRSLSETFELPSIAYIRTDSRELDDVQPRSVSASAAKKRLPVKKRRPSATSRQATRSPTKRSPIKTSQLAQLAHAHTDIRQQHDVPQRAGLSSAVNTRRRCSTFSSDDIPLADRPPVQKRVCHVQTSTPTSCDVPPSTTFIDFLANVQGYDLSSHQHSFEVNGLCTVEDLQKLGVVGERCRVKTLQLIFADIMTPVEIAVLAYALEQ</sequence>
<comment type="caution">
    <text evidence="2">The sequence shown here is derived from an EMBL/GenBank/DDBJ whole genome shotgun (WGS) entry which is preliminary data.</text>
</comment>
<evidence type="ECO:0000313" key="3">
    <source>
        <dbReference type="Proteomes" id="UP000623467"/>
    </source>
</evidence>
<protein>
    <submittedName>
        <fullName evidence="2">Uncharacterized protein</fullName>
    </submittedName>
</protein>
<keyword evidence="3" id="KW-1185">Reference proteome</keyword>
<dbReference type="EMBL" id="JACAZH010000006">
    <property type="protein sequence ID" value="KAF7366604.1"/>
    <property type="molecule type" value="Genomic_DNA"/>
</dbReference>
<feature type="region of interest" description="Disordered" evidence="1">
    <location>
        <begin position="149"/>
        <end position="218"/>
    </location>
</feature>
<name>A0A8H6YXP2_9AGAR</name>
<evidence type="ECO:0000313" key="2">
    <source>
        <dbReference type="EMBL" id="KAF7366604.1"/>
    </source>
</evidence>
<organism evidence="2 3">
    <name type="scientific">Mycena sanguinolenta</name>
    <dbReference type="NCBI Taxonomy" id="230812"/>
    <lineage>
        <taxon>Eukaryota</taxon>
        <taxon>Fungi</taxon>
        <taxon>Dikarya</taxon>
        <taxon>Basidiomycota</taxon>
        <taxon>Agaricomycotina</taxon>
        <taxon>Agaricomycetes</taxon>
        <taxon>Agaricomycetidae</taxon>
        <taxon>Agaricales</taxon>
        <taxon>Marasmiineae</taxon>
        <taxon>Mycenaceae</taxon>
        <taxon>Mycena</taxon>
    </lineage>
</organism>
<dbReference type="AlphaFoldDB" id="A0A8H6YXP2"/>
<dbReference type="OrthoDB" id="3027499at2759"/>
<dbReference type="Proteomes" id="UP000623467">
    <property type="component" value="Unassembled WGS sequence"/>
</dbReference>
<feature type="compositionally biased region" description="Polar residues" evidence="1">
    <location>
        <begin position="173"/>
        <end position="182"/>
    </location>
</feature>
<gene>
    <name evidence="2" type="ORF">MSAN_00918200</name>
</gene>
<evidence type="ECO:0000256" key="1">
    <source>
        <dbReference type="SAM" id="MobiDB-lite"/>
    </source>
</evidence>
<proteinExistence type="predicted"/>
<accession>A0A8H6YXP2</accession>